<reference evidence="1 2" key="1">
    <citation type="submission" date="2018-08" db="EMBL/GenBank/DDBJ databases">
        <title>Genome and evolution of the arbuscular mycorrhizal fungus Diversispora epigaea (formerly Glomus versiforme) and its bacterial endosymbionts.</title>
        <authorList>
            <person name="Sun X."/>
            <person name="Fei Z."/>
            <person name="Harrison M."/>
        </authorList>
    </citation>
    <scope>NUCLEOTIDE SEQUENCE [LARGE SCALE GENOMIC DNA]</scope>
    <source>
        <strain evidence="1 2">IT104</strain>
    </source>
</reference>
<dbReference type="AlphaFoldDB" id="A0A397IBP7"/>
<keyword evidence="2" id="KW-1185">Reference proteome</keyword>
<gene>
    <name evidence="1" type="ORF">Glove_274g21</name>
</gene>
<accession>A0A397IBP7</accession>
<proteinExistence type="predicted"/>
<evidence type="ECO:0000313" key="2">
    <source>
        <dbReference type="Proteomes" id="UP000266861"/>
    </source>
</evidence>
<sequence length="182" mass="20731">MALTTPGKKGKSKIPICNNLLYQLTSKDCSLTALSSARIPNFLPYHSYKVAVIDAEDLARPRLTTHQTTTNHLTHFPTDRPTTSNHRPSNLTQLYIYEYENEENFVAQTQASLTKKFLVQVYSSVSDVRINTIFYYPRKKLLGSEDRSTSFALLLLHSRAISKKTVKVHCLRFSPEEPEPNL</sequence>
<comment type="caution">
    <text evidence="1">The sequence shown here is derived from an EMBL/GenBank/DDBJ whole genome shotgun (WGS) entry which is preliminary data.</text>
</comment>
<dbReference type="EMBL" id="PQFF01000251">
    <property type="protein sequence ID" value="RHZ70250.1"/>
    <property type="molecule type" value="Genomic_DNA"/>
</dbReference>
<name>A0A397IBP7_9GLOM</name>
<protein>
    <submittedName>
        <fullName evidence="1">Uncharacterized protein</fullName>
    </submittedName>
</protein>
<dbReference type="Proteomes" id="UP000266861">
    <property type="component" value="Unassembled WGS sequence"/>
</dbReference>
<evidence type="ECO:0000313" key="1">
    <source>
        <dbReference type="EMBL" id="RHZ70250.1"/>
    </source>
</evidence>
<organism evidence="1 2">
    <name type="scientific">Diversispora epigaea</name>
    <dbReference type="NCBI Taxonomy" id="1348612"/>
    <lineage>
        <taxon>Eukaryota</taxon>
        <taxon>Fungi</taxon>
        <taxon>Fungi incertae sedis</taxon>
        <taxon>Mucoromycota</taxon>
        <taxon>Glomeromycotina</taxon>
        <taxon>Glomeromycetes</taxon>
        <taxon>Diversisporales</taxon>
        <taxon>Diversisporaceae</taxon>
        <taxon>Diversispora</taxon>
    </lineage>
</organism>